<keyword evidence="3" id="KW-0720">Serine protease</keyword>
<protein>
    <recommendedName>
        <fullName evidence="6">Peptidase S1 domain-containing protein</fullName>
    </recommendedName>
</protein>
<keyword evidence="1" id="KW-0645">Protease</keyword>
<dbReference type="EMBL" id="OV170223">
    <property type="protein sequence ID" value="CAH0722375.1"/>
    <property type="molecule type" value="Genomic_DNA"/>
</dbReference>
<dbReference type="Gene3D" id="2.40.10.10">
    <property type="entry name" value="Trypsin-like serine proteases"/>
    <property type="match status" value="2"/>
</dbReference>
<evidence type="ECO:0000256" key="4">
    <source>
        <dbReference type="ARBA" id="ARBA00023157"/>
    </source>
</evidence>
<dbReference type="SMART" id="SM00020">
    <property type="entry name" value="Tryp_SPc"/>
    <property type="match status" value="1"/>
</dbReference>
<keyword evidence="4" id="KW-1015">Disulfide bond</keyword>
<keyword evidence="5" id="KW-0732">Signal</keyword>
<dbReference type="GO" id="GO:0006508">
    <property type="term" value="P:proteolysis"/>
    <property type="evidence" value="ECO:0007669"/>
    <property type="project" value="UniProtKB-KW"/>
</dbReference>
<dbReference type="InterPro" id="IPR001254">
    <property type="entry name" value="Trypsin_dom"/>
</dbReference>
<dbReference type="Proteomes" id="UP000838878">
    <property type="component" value="Chromosome 3"/>
</dbReference>
<dbReference type="GO" id="GO:0004252">
    <property type="term" value="F:serine-type endopeptidase activity"/>
    <property type="evidence" value="ECO:0007669"/>
    <property type="project" value="InterPro"/>
</dbReference>
<evidence type="ECO:0000313" key="8">
    <source>
        <dbReference type="Proteomes" id="UP000838878"/>
    </source>
</evidence>
<dbReference type="InterPro" id="IPR009003">
    <property type="entry name" value="Peptidase_S1_PA"/>
</dbReference>
<proteinExistence type="predicted"/>
<evidence type="ECO:0000256" key="2">
    <source>
        <dbReference type="ARBA" id="ARBA00022801"/>
    </source>
</evidence>
<feature type="signal peptide" evidence="5">
    <location>
        <begin position="1"/>
        <end position="22"/>
    </location>
</feature>
<keyword evidence="2" id="KW-0378">Hydrolase</keyword>
<dbReference type="OrthoDB" id="7726766at2759"/>
<accession>A0A8J9V9E5</accession>
<feature type="non-terminal residue" evidence="7">
    <location>
        <position position="335"/>
    </location>
</feature>
<sequence>MIYILRFLHFLICILLVLKVCANENVIKNDDDRDDDTDDATEETLEIPMNSTGCSRKRNILVHEIKKASISQFPFMAALMSSRNEYLCAGSVVSNGVILTTAQCTEFVSYVLLNTTTDKKNDNTLHVIKSEKFPTFIGSNIVKDVALVYTEKFNTTMATKINISNYTSVKNLNEIEALGFGLNAEIDTVKELQYVGLETKPKINNPGDVIEGYLDCIDTKVLTCFKDKGGPAIFNNELVGIIISGQNECTREITSTYALNKLMVTAIPIYTFKAWFDEKIAKYIEKEDAQLEVFPKKPITRKATVRHVMTHGSAGGIKDRLQPYILLLPLWCFRF</sequence>
<evidence type="ECO:0000313" key="7">
    <source>
        <dbReference type="EMBL" id="CAH0722375.1"/>
    </source>
</evidence>
<dbReference type="Pfam" id="PF00089">
    <property type="entry name" value="Trypsin"/>
    <property type="match status" value="1"/>
</dbReference>
<evidence type="ECO:0000256" key="1">
    <source>
        <dbReference type="ARBA" id="ARBA00022670"/>
    </source>
</evidence>
<evidence type="ECO:0000256" key="3">
    <source>
        <dbReference type="ARBA" id="ARBA00022825"/>
    </source>
</evidence>
<evidence type="ECO:0000259" key="6">
    <source>
        <dbReference type="PROSITE" id="PS50240"/>
    </source>
</evidence>
<dbReference type="InterPro" id="IPR050430">
    <property type="entry name" value="Peptidase_S1"/>
</dbReference>
<feature type="domain" description="Peptidase S1" evidence="6">
    <location>
        <begin position="61"/>
        <end position="281"/>
    </location>
</feature>
<evidence type="ECO:0000256" key="5">
    <source>
        <dbReference type="SAM" id="SignalP"/>
    </source>
</evidence>
<name>A0A8J9V9E5_9NEOP</name>
<dbReference type="AlphaFoldDB" id="A0A8J9V9E5"/>
<dbReference type="PANTHER" id="PTHR24276:SF98">
    <property type="entry name" value="FI18310P1-RELATED"/>
    <property type="match status" value="1"/>
</dbReference>
<reference evidence="7" key="1">
    <citation type="submission" date="2021-12" db="EMBL/GenBank/DDBJ databases">
        <authorList>
            <person name="Martin H S."/>
        </authorList>
    </citation>
    <scope>NUCLEOTIDE SEQUENCE</scope>
</reference>
<dbReference type="SUPFAM" id="SSF50494">
    <property type="entry name" value="Trypsin-like serine proteases"/>
    <property type="match status" value="1"/>
</dbReference>
<organism evidence="7 8">
    <name type="scientific">Brenthis ino</name>
    <name type="common">lesser marbled fritillary</name>
    <dbReference type="NCBI Taxonomy" id="405034"/>
    <lineage>
        <taxon>Eukaryota</taxon>
        <taxon>Metazoa</taxon>
        <taxon>Ecdysozoa</taxon>
        <taxon>Arthropoda</taxon>
        <taxon>Hexapoda</taxon>
        <taxon>Insecta</taxon>
        <taxon>Pterygota</taxon>
        <taxon>Neoptera</taxon>
        <taxon>Endopterygota</taxon>
        <taxon>Lepidoptera</taxon>
        <taxon>Glossata</taxon>
        <taxon>Ditrysia</taxon>
        <taxon>Papilionoidea</taxon>
        <taxon>Nymphalidae</taxon>
        <taxon>Heliconiinae</taxon>
        <taxon>Argynnini</taxon>
        <taxon>Brenthis</taxon>
    </lineage>
</organism>
<keyword evidence="8" id="KW-1185">Reference proteome</keyword>
<dbReference type="InterPro" id="IPR043504">
    <property type="entry name" value="Peptidase_S1_PA_chymotrypsin"/>
</dbReference>
<gene>
    <name evidence="7" type="ORF">BINO364_LOCUS8339</name>
</gene>
<feature type="chain" id="PRO_5035430659" description="Peptidase S1 domain-containing protein" evidence="5">
    <location>
        <begin position="23"/>
        <end position="335"/>
    </location>
</feature>
<dbReference type="PROSITE" id="PS50240">
    <property type="entry name" value="TRYPSIN_DOM"/>
    <property type="match status" value="1"/>
</dbReference>
<dbReference type="PANTHER" id="PTHR24276">
    <property type="entry name" value="POLYSERASE-RELATED"/>
    <property type="match status" value="1"/>
</dbReference>